<dbReference type="AlphaFoldDB" id="A0A9Q0RZP9"/>
<dbReference type="Proteomes" id="UP001151699">
    <property type="component" value="Chromosome X"/>
</dbReference>
<comment type="caution">
    <text evidence="1">The sequence shown here is derived from an EMBL/GenBank/DDBJ whole genome shotgun (WGS) entry which is preliminary data.</text>
</comment>
<organism evidence="1 2">
    <name type="scientific">Pseudolycoriella hygida</name>
    <dbReference type="NCBI Taxonomy" id="35572"/>
    <lineage>
        <taxon>Eukaryota</taxon>
        <taxon>Metazoa</taxon>
        <taxon>Ecdysozoa</taxon>
        <taxon>Arthropoda</taxon>
        <taxon>Hexapoda</taxon>
        <taxon>Insecta</taxon>
        <taxon>Pterygota</taxon>
        <taxon>Neoptera</taxon>
        <taxon>Endopterygota</taxon>
        <taxon>Diptera</taxon>
        <taxon>Nematocera</taxon>
        <taxon>Sciaroidea</taxon>
        <taxon>Sciaridae</taxon>
        <taxon>Pseudolycoriella</taxon>
    </lineage>
</organism>
<reference evidence="1" key="1">
    <citation type="submission" date="2022-07" db="EMBL/GenBank/DDBJ databases">
        <authorList>
            <person name="Trinca V."/>
            <person name="Uliana J.V.C."/>
            <person name="Torres T.T."/>
            <person name="Ward R.J."/>
            <person name="Monesi N."/>
        </authorList>
    </citation>
    <scope>NUCLEOTIDE SEQUENCE</scope>
    <source>
        <strain evidence="1">HSMRA1968</strain>
        <tissue evidence="1">Whole embryos</tissue>
    </source>
</reference>
<keyword evidence="2" id="KW-1185">Reference proteome</keyword>
<evidence type="ECO:0000313" key="2">
    <source>
        <dbReference type="Proteomes" id="UP001151699"/>
    </source>
</evidence>
<gene>
    <name evidence="1" type="ORF">Bhyg_11560</name>
</gene>
<evidence type="ECO:0000313" key="1">
    <source>
        <dbReference type="EMBL" id="KAJ6638822.1"/>
    </source>
</evidence>
<dbReference type="EMBL" id="WJQU01000003">
    <property type="protein sequence ID" value="KAJ6638822.1"/>
    <property type="molecule type" value="Genomic_DNA"/>
</dbReference>
<sequence>MTNGLSFAPLLLMLSSNIIVRNPHCVPWLSLSLAAICTLMQKMLQKVDKKKLEKEDISLSSGIKTLLIHPLKKFVMIGLSHFRAEVFYRTETELILNKNDMCLLVADIAMFKQKTSHFMVTDRKSHSSRINRENKSIYAIQLEPKVPLRLDGLRRPRRFGGEANFAYNSSFESFLALKYPKSSFCVFKLRESSLPPFESRRYLKSPRLPYLCSVFPFRLKSTSSLINLLGRNSSRDPTRCLFRFLSSVPFNSSWKFFGGKLRGEESFRSDHSDIPWKYFVFEFNSRSGAATLENGVSEVGNGFAAPVVGVVAFDLIVTLKNDFFVGSISSSLESFDERDSLPNLSDKLSQSDGFSIGPYKSTNFQYSHRLIATDNKFINGALTFIHLFCFSCVFNFPSNYFTIGNILYSLFITLFVKSLIRLLKLLENKLLNSVYQTPNVPFRQRVLDCLLNCRLFLIDELFVDQSALIDIVLIEDYKPTDEYSGNSDNLKILYLLRNIGGGKVDEYLDASSESGVTLFVQAISEQTRDVTR</sequence>
<proteinExistence type="predicted"/>
<name>A0A9Q0RZP9_9DIPT</name>
<protein>
    <submittedName>
        <fullName evidence="1">Uncharacterized protein</fullName>
    </submittedName>
</protein>
<accession>A0A9Q0RZP9</accession>